<dbReference type="InterPro" id="IPR013783">
    <property type="entry name" value="Ig-like_fold"/>
</dbReference>
<dbReference type="SMART" id="SM00409">
    <property type="entry name" value="IG"/>
    <property type="match status" value="5"/>
</dbReference>
<dbReference type="GO" id="GO:0005886">
    <property type="term" value="C:plasma membrane"/>
    <property type="evidence" value="ECO:0007669"/>
    <property type="project" value="UniProtKB-SubCell"/>
</dbReference>
<dbReference type="InterPro" id="IPR003599">
    <property type="entry name" value="Ig_sub"/>
</dbReference>
<evidence type="ECO:0000256" key="9">
    <source>
        <dbReference type="ARBA" id="ARBA00023157"/>
    </source>
</evidence>
<evidence type="ECO:0000256" key="14">
    <source>
        <dbReference type="ARBA" id="ARBA00049678"/>
    </source>
</evidence>
<dbReference type="PANTHER" id="PTHR11860:SF82">
    <property type="entry name" value="POLYMERIC IMMUNOGLOBULIN RECEPTOR"/>
    <property type="match status" value="1"/>
</dbReference>
<sequence>MNCLDPLRRLSLRQPQKAPVSAPTVVSMKSPIFGPKEVTSVEGRSVSITCYYPATSVNRHTRKYWCRQGATGRCTTLISSEGYVSDDYVGRANLTNFPESGTFVVDISHLTRNDSGRYKCGLGISSRGLNFDVSLEVSQDPAQASDAHIYPVDVGRTVTINCPFTSANSQKRKSLCKKTGQGCFLIIDSTGYKNENYEDRIRLNIAGTDTLVFSVVINQVLLSDAGTYVCQAGDDAKADKSNVYLQVLEPEPELVYRDLRSSVTFDCSLGPEVANTAKFLCQQKNGEACNVVINTLGKKAQDFQGRILFLPKDNGVFSVHIASLRKEDAGRYVCGAQPEGQPEKGWPVQAWELFVNEETAIPASPSVVKGVKGGSVTVSCPYNPKDANSAKYWCRWEEAQNGRCPRLVQSKGLVKEQYKGRLALLAQPGNGTYTVILNQLTDQDAGFYWCVTDGDTSWTSTVQLKVVEGEPSLKVPKNVTAWLGEAFKLSCHFPCKFYSFEKYWCKWSNEGCSPLPTQNDGPSQAFVSCDQNSQIVSLNLDTVTKEDEGWYWCGVKEGPRYGETAAVYVAVESRAKGSQDAKQVNAAPAGGAIESRAGEIQNKALLDPRLFVEEIAVKDAAGGPGAPADPGRPAGHSGSSKVLVSTLVPLALVLAAGVVAIGVLRARHRKNVDRISIRSYRTDISMSDFENSRDFEGRDNMGASPEAQETSLGGKDEFATATEDTVESKEPKKAKRSSKEEADEAFTTFLLQAKNLASTATQDGPTEA</sequence>
<dbReference type="FunFam" id="2.60.40.10:FF:001340">
    <property type="entry name" value="Polymeric immunoglobulin receptor"/>
    <property type="match status" value="2"/>
</dbReference>
<dbReference type="CDD" id="cd05716">
    <property type="entry name" value="IgV_pIgR_like"/>
    <property type="match status" value="4"/>
</dbReference>
<evidence type="ECO:0000256" key="12">
    <source>
        <dbReference type="ARBA" id="ARBA00049599"/>
    </source>
</evidence>
<evidence type="ECO:0000256" key="13">
    <source>
        <dbReference type="ARBA" id="ARBA00049604"/>
    </source>
</evidence>
<comment type="function">
    <text evidence="13">Through its N-linked glycans ensures anchoring of secretory IgA (sIgA) molecules to mucus lining the epithelial surface to neutralize extracellular pathogens. On its own (free form) may act as a non-specific microbial scavenger to prevent pathogen interaction with epithelial cells.</text>
</comment>
<dbReference type="InterPro" id="IPR007110">
    <property type="entry name" value="Ig-like_dom"/>
</dbReference>
<evidence type="ECO:0000256" key="17">
    <source>
        <dbReference type="SAM" id="Phobius"/>
    </source>
</evidence>
<evidence type="ECO:0000256" key="3">
    <source>
        <dbReference type="ARBA" id="ARBA00022475"/>
    </source>
</evidence>
<dbReference type="SUPFAM" id="SSF48726">
    <property type="entry name" value="Immunoglobulin"/>
    <property type="match status" value="5"/>
</dbReference>
<keyword evidence="4" id="KW-0964">Secreted</keyword>
<dbReference type="SMART" id="SM00406">
    <property type="entry name" value="IGv"/>
    <property type="match status" value="4"/>
</dbReference>
<evidence type="ECO:0000256" key="16">
    <source>
        <dbReference type="SAM" id="MobiDB-lite"/>
    </source>
</evidence>
<evidence type="ECO:0000313" key="19">
    <source>
        <dbReference type="Ensembl" id="ENSCHIP00010025067.1"/>
    </source>
</evidence>
<evidence type="ECO:0000256" key="1">
    <source>
        <dbReference type="ARBA" id="ARBA00004251"/>
    </source>
</evidence>
<accession>A0A8C2R8E7</accession>
<keyword evidence="11" id="KW-0393">Immunoglobulin domain</keyword>
<keyword evidence="9" id="KW-1015">Disulfide bond</keyword>
<dbReference type="Pfam" id="PF07686">
    <property type="entry name" value="V-set"/>
    <property type="match status" value="5"/>
</dbReference>
<evidence type="ECO:0000256" key="15">
    <source>
        <dbReference type="ARBA" id="ARBA00049745"/>
    </source>
</evidence>
<evidence type="ECO:0000256" key="6">
    <source>
        <dbReference type="ARBA" id="ARBA00022729"/>
    </source>
</evidence>
<dbReference type="InterPro" id="IPR013106">
    <property type="entry name" value="Ig_V-set"/>
</dbReference>
<organism evidence="19">
    <name type="scientific">Capra hircus</name>
    <name type="common">Goat</name>
    <dbReference type="NCBI Taxonomy" id="9925"/>
    <lineage>
        <taxon>Eukaryota</taxon>
        <taxon>Metazoa</taxon>
        <taxon>Chordata</taxon>
        <taxon>Craniata</taxon>
        <taxon>Vertebrata</taxon>
        <taxon>Euteleostomi</taxon>
        <taxon>Mammalia</taxon>
        <taxon>Eutheria</taxon>
        <taxon>Laurasiatheria</taxon>
        <taxon>Artiodactyla</taxon>
        <taxon>Ruminantia</taxon>
        <taxon>Pecora</taxon>
        <taxon>Bovidae</taxon>
        <taxon>Caprinae</taxon>
        <taxon>Capra</taxon>
    </lineage>
</organism>
<keyword evidence="3" id="KW-1003">Cell membrane</keyword>
<keyword evidence="8 17" id="KW-0472">Membrane</keyword>
<reference evidence="19" key="1">
    <citation type="submission" date="2019-03" db="EMBL/GenBank/DDBJ databases">
        <title>Genome sequencing and reference-guided assembly of Black Bengal Goat (Capra hircus).</title>
        <authorList>
            <person name="Siddiki A.Z."/>
            <person name="Baten A."/>
            <person name="Billah M."/>
            <person name="Alam M.A.U."/>
            <person name="Shawrob K.S.M."/>
            <person name="Saha S."/>
            <person name="Chowdhury M."/>
            <person name="Rahman A.H."/>
            <person name="Stear M."/>
            <person name="Miah G."/>
            <person name="Das G.B."/>
            <person name="Hossain M.M."/>
            <person name="Kumkum M."/>
            <person name="Islam M.S."/>
            <person name="Mollah A.M."/>
            <person name="Ahsan A."/>
            <person name="Tusar F."/>
            <person name="Khan M.K.I."/>
        </authorList>
    </citation>
    <scope>NUCLEOTIDE SEQUENCE [LARGE SCALE GENOMIC DNA]</scope>
</reference>
<protein>
    <recommendedName>
        <fullName evidence="15">Polymeric immunoglobulin receptor</fullName>
    </recommendedName>
</protein>
<reference evidence="19" key="2">
    <citation type="submission" date="2025-08" db="UniProtKB">
        <authorList>
            <consortium name="Ensembl"/>
        </authorList>
    </citation>
    <scope>IDENTIFICATION</scope>
</reference>
<feature type="domain" description="Ig-like" evidence="18">
    <location>
        <begin position="23"/>
        <end position="136"/>
    </location>
</feature>
<feature type="domain" description="Ig-like" evidence="18">
    <location>
        <begin position="471"/>
        <end position="570"/>
    </location>
</feature>
<keyword evidence="10" id="KW-0325">Glycoprotein</keyword>
<comment type="function">
    <text evidence="12">Mediates selective transcytosis of polymeric IgA and IgM across mucosal epithelial cells. Binds polymeric IgA and IgM at the basolateral surface of epithelial cells. The complex is then transported across the cell to be secreted at the apical surface. During this process, a cleavage occurs that separates the extracellular (known as the secretory component) from the transmembrane segment.</text>
</comment>
<dbReference type="GO" id="GO:0005576">
    <property type="term" value="C:extracellular region"/>
    <property type="evidence" value="ECO:0007669"/>
    <property type="project" value="UniProtKB-SubCell"/>
</dbReference>
<evidence type="ECO:0000256" key="11">
    <source>
        <dbReference type="ARBA" id="ARBA00023319"/>
    </source>
</evidence>
<proteinExistence type="predicted"/>
<evidence type="ECO:0000259" key="18">
    <source>
        <dbReference type="PROSITE" id="PS50835"/>
    </source>
</evidence>
<name>A0A8C2R8E7_CAPHI</name>
<comment type="subcellular location">
    <subcellularLocation>
        <location evidence="1">Cell membrane</location>
        <topology evidence="1">Single-pass type I membrane protein</topology>
    </subcellularLocation>
    <subcellularLocation>
        <location evidence="2">Secreted</location>
    </subcellularLocation>
</comment>
<dbReference type="PROSITE" id="PS50835">
    <property type="entry name" value="IG_LIKE"/>
    <property type="match status" value="2"/>
</dbReference>
<comment type="subunit">
    <text evidence="14">Interacts (mainly via CDR1-like domain) with dimeric IgA. Interacts (mainly via CDR2-like domain) with pentameric IgM.</text>
</comment>
<dbReference type="Ensembl" id="ENSCHIT00010035398.1">
    <property type="protein sequence ID" value="ENSCHIP00010025067.1"/>
    <property type="gene ID" value="ENSCHIG00010018523.1"/>
</dbReference>
<dbReference type="AlphaFoldDB" id="A0A8C2R8E7"/>
<dbReference type="InterPro" id="IPR036179">
    <property type="entry name" value="Ig-like_dom_sf"/>
</dbReference>
<evidence type="ECO:0000256" key="2">
    <source>
        <dbReference type="ARBA" id="ARBA00004613"/>
    </source>
</evidence>
<feature type="transmembrane region" description="Helical" evidence="17">
    <location>
        <begin position="642"/>
        <end position="664"/>
    </location>
</feature>
<dbReference type="Gene3D" id="2.60.40.10">
    <property type="entry name" value="Immunoglobulins"/>
    <property type="match status" value="5"/>
</dbReference>
<keyword evidence="6" id="KW-0732">Signal</keyword>
<dbReference type="GO" id="GO:0004888">
    <property type="term" value="F:transmembrane signaling receptor activity"/>
    <property type="evidence" value="ECO:0007669"/>
    <property type="project" value="TreeGrafter"/>
</dbReference>
<keyword evidence="5 17" id="KW-0812">Transmembrane</keyword>
<evidence type="ECO:0000256" key="5">
    <source>
        <dbReference type="ARBA" id="ARBA00022692"/>
    </source>
</evidence>
<feature type="region of interest" description="Disordered" evidence="16">
    <location>
        <begin position="690"/>
        <end position="741"/>
    </location>
</feature>
<evidence type="ECO:0000256" key="10">
    <source>
        <dbReference type="ARBA" id="ARBA00023180"/>
    </source>
</evidence>
<feature type="compositionally biased region" description="Basic and acidic residues" evidence="16">
    <location>
        <begin position="690"/>
        <end position="699"/>
    </location>
</feature>
<evidence type="ECO:0000256" key="7">
    <source>
        <dbReference type="ARBA" id="ARBA00022989"/>
    </source>
</evidence>
<dbReference type="InterPro" id="IPR050671">
    <property type="entry name" value="CD300_family_receptors"/>
</dbReference>
<dbReference type="PANTHER" id="PTHR11860">
    <property type="entry name" value="POLYMERIC-IMMUNOGLOBULIN RECEPTOR"/>
    <property type="match status" value="1"/>
</dbReference>
<keyword evidence="7 17" id="KW-1133">Transmembrane helix</keyword>
<evidence type="ECO:0000256" key="8">
    <source>
        <dbReference type="ARBA" id="ARBA00023136"/>
    </source>
</evidence>
<evidence type="ECO:0000256" key="4">
    <source>
        <dbReference type="ARBA" id="ARBA00022525"/>
    </source>
</evidence>